<protein>
    <submittedName>
        <fullName evidence="2">Chemotaxis protein CheW</fullName>
    </submittedName>
</protein>
<dbReference type="InterPro" id="IPR002545">
    <property type="entry name" value="CheW-lke_dom"/>
</dbReference>
<dbReference type="Pfam" id="PF01584">
    <property type="entry name" value="CheW"/>
    <property type="match status" value="1"/>
</dbReference>
<gene>
    <name evidence="2" type="ORF">ET418_10515</name>
</gene>
<dbReference type="GO" id="GO:0007165">
    <property type="term" value="P:signal transduction"/>
    <property type="evidence" value="ECO:0007669"/>
    <property type="project" value="InterPro"/>
</dbReference>
<dbReference type="PROSITE" id="PS50851">
    <property type="entry name" value="CHEW"/>
    <property type="match status" value="1"/>
</dbReference>
<keyword evidence="3" id="KW-1185">Reference proteome</keyword>
<evidence type="ECO:0000313" key="2">
    <source>
        <dbReference type="EMBL" id="KAA0891857.1"/>
    </source>
</evidence>
<organism evidence="2 3">
    <name type="scientific">Oryzomonas rubra</name>
    <dbReference type="NCBI Taxonomy" id="2509454"/>
    <lineage>
        <taxon>Bacteria</taxon>
        <taxon>Pseudomonadati</taxon>
        <taxon>Thermodesulfobacteriota</taxon>
        <taxon>Desulfuromonadia</taxon>
        <taxon>Geobacterales</taxon>
        <taxon>Geobacteraceae</taxon>
        <taxon>Oryzomonas</taxon>
    </lineage>
</organism>
<dbReference type="SMART" id="SM00260">
    <property type="entry name" value="CheW"/>
    <property type="match status" value="1"/>
</dbReference>
<feature type="domain" description="CheW-like" evidence="1">
    <location>
        <begin position="5"/>
        <end position="137"/>
    </location>
</feature>
<evidence type="ECO:0000313" key="3">
    <source>
        <dbReference type="Proteomes" id="UP000324298"/>
    </source>
</evidence>
<dbReference type="SUPFAM" id="SSF50341">
    <property type="entry name" value="CheW-like"/>
    <property type="match status" value="1"/>
</dbReference>
<dbReference type="InterPro" id="IPR036061">
    <property type="entry name" value="CheW-like_dom_sf"/>
</dbReference>
<dbReference type="InterPro" id="IPR039315">
    <property type="entry name" value="CheW"/>
</dbReference>
<comment type="caution">
    <text evidence="2">The sequence shown here is derived from an EMBL/GenBank/DDBJ whole genome shotgun (WGS) entry which is preliminary data.</text>
</comment>
<proteinExistence type="predicted"/>
<sequence>MTRHQHGYLLFTLQGRRFAVNLLQVAEVDEPPLTWPLPGAAPCYVGAMNFHDTIVAVMDLAAFLGLPSCHDLEKVVVADPRIAALAFLVERVIRIAPPEQATLGEAPDDPCVSALLHLPEGECVLLDVAAIAQRAAETINP</sequence>
<dbReference type="Proteomes" id="UP000324298">
    <property type="component" value="Unassembled WGS sequence"/>
</dbReference>
<dbReference type="GO" id="GO:0005829">
    <property type="term" value="C:cytosol"/>
    <property type="evidence" value="ECO:0007669"/>
    <property type="project" value="TreeGrafter"/>
</dbReference>
<dbReference type="PANTHER" id="PTHR22617:SF23">
    <property type="entry name" value="CHEMOTAXIS PROTEIN CHEW"/>
    <property type="match status" value="1"/>
</dbReference>
<name>A0A5A9XFC5_9BACT</name>
<dbReference type="AlphaFoldDB" id="A0A5A9XFC5"/>
<reference evidence="2 3" key="1">
    <citation type="submission" date="2019-04" db="EMBL/GenBank/DDBJ databases">
        <title>Geobacter ruber sp. nov., ferric-reducing bacteria isolated from paddy soil.</title>
        <authorList>
            <person name="Xu Z."/>
            <person name="Masuda Y."/>
            <person name="Itoh H."/>
            <person name="Senoo K."/>
        </authorList>
    </citation>
    <scope>NUCLEOTIDE SEQUENCE [LARGE SCALE GENOMIC DNA]</scope>
    <source>
        <strain evidence="2 3">Red88</strain>
    </source>
</reference>
<dbReference type="PANTHER" id="PTHR22617">
    <property type="entry name" value="CHEMOTAXIS SENSOR HISTIDINE KINASE-RELATED"/>
    <property type="match status" value="1"/>
</dbReference>
<dbReference type="EMBL" id="SRSD01000005">
    <property type="protein sequence ID" value="KAA0891857.1"/>
    <property type="molecule type" value="Genomic_DNA"/>
</dbReference>
<dbReference type="Gene3D" id="2.30.30.40">
    <property type="entry name" value="SH3 Domains"/>
    <property type="match status" value="1"/>
</dbReference>
<dbReference type="OrthoDB" id="5398490at2"/>
<accession>A0A5A9XFC5</accession>
<dbReference type="GO" id="GO:0006935">
    <property type="term" value="P:chemotaxis"/>
    <property type="evidence" value="ECO:0007669"/>
    <property type="project" value="InterPro"/>
</dbReference>
<dbReference type="Gene3D" id="2.40.50.180">
    <property type="entry name" value="CheA-289, Domain 4"/>
    <property type="match status" value="1"/>
</dbReference>
<evidence type="ECO:0000259" key="1">
    <source>
        <dbReference type="PROSITE" id="PS50851"/>
    </source>
</evidence>
<dbReference type="RefSeq" id="WP_149307557.1">
    <property type="nucleotide sequence ID" value="NZ_SRSD01000005.1"/>
</dbReference>